<dbReference type="InterPro" id="IPR011050">
    <property type="entry name" value="Pectin_lyase_fold/virulence"/>
</dbReference>
<dbReference type="PHI-base" id="PHI:9525"/>
<feature type="chain" id="PRO_5016996495" description="endo-polygalacturonase" evidence="14">
    <location>
        <begin position="21"/>
        <end position="382"/>
    </location>
</feature>
<dbReference type="InterPro" id="IPR006626">
    <property type="entry name" value="PbH1"/>
</dbReference>
<dbReference type="GO" id="GO:0004650">
    <property type="term" value="F:polygalacturonase activity"/>
    <property type="evidence" value="ECO:0007669"/>
    <property type="project" value="UniProtKB-EC"/>
</dbReference>
<keyword evidence="7 13" id="KW-0378">Hydrolase</keyword>
<keyword evidence="10" id="KW-0961">Cell wall biogenesis/degradation</keyword>
<dbReference type="FunFam" id="2.160.20.10:FF:000002">
    <property type="entry name" value="Endopolygalacturonase D"/>
    <property type="match status" value="1"/>
</dbReference>
<dbReference type="SMART" id="SM00710">
    <property type="entry name" value="PbH1"/>
    <property type="match status" value="6"/>
</dbReference>
<dbReference type="InterPro" id="IPR050434">
    <property type="entry name" value="Glycosyl_hydrlase_28"/>
</dbReference>
<evidence type="ECO:0000313" key="15">
    <source>
        <dbReference type="EMBL" id="ATZ56870.1"/>
    </source>
</evidence>
<keyword evidence="9 13" id="KW-0326">Glycosidase</keyword>
<dbReference type="SUPFAM" id="SSF51126">
    <property type="entry name" value="Pectin lyase-like"/>
    <property type="match status" value="1"/>
</dbReference>
<proteinExistence type="inferred from homology"/>
<reference evidence="15 16" key="1">
    <citation type="journal article" date="2011" name="PLoS Genet.">
        <title>Genomic analysis of the necrotrophic fungal pathogens Sclerotinia sclerotiorum and Botrytis cinerea.</title>
        <authorList>
            <person name="Amselem J."/>
            <person name="Cuomo C.A."/>
            <person name="van Kan J.A."/>
            <person name="Viaud M."/>
            <person name="Benito E.P."/>
            <person name="Couloux A."/>
            <person name="Coutinho P.M."/>
            <person name="de Vries R.P."/>
            <person name="Dyer P.S."/>
            <person name="Fillinger S."/>
            <person name="Fournier E."/>
            <person name="Gout L."/>
            <person name="Hahn M."/>
            <person name="Kohn L."/>
            <person name="Lapalu N."/>
            <person name="Plummer K.M."/>
            <person name="Pradier J.M."/>
            <person name="Quevillon E."/>
            <person name="Sharon A."/>
            <person name="Simon A."/>
            <person name="ten Have A."/>
            <person name="Tudzynski B."/>
            <person name="Tudzynski P."/>
            <person name="Wincker P."/>
            <person name="Andrew M."/>
            <person name="Anthouard V."/>
            <person name="Beever R.E."/>
            <person name="Beffa R."/>
            <person name="Benoit I."/>
            <person name="Bouzid O."/>
            <person name="Brault B."/>
            <person name="Chen Z."/>
            <person name="Choquer M."/>
            <person name="Collemare J."/>
            <person name="Cotton P."/>
            <person name="Danchin E.G."/>
            <person name="Da Silva C."/>
            <person name="Gautier A."/>
            <person name="Giraud C."/>
            <person name="Giraud T."/>
            <person name="Gonzalez C."/>
            <person name="Grossetete S."/>
            <person name="Guldener U."/>
            <person name="Henrissat B."/>
            <person name="Howlett B.J."/>
            <person name="Kodira C."/>
            <person name="Kretschmer M."/>
            <person name="Lappartient A."/>
            <person name="Leroch M."/>
            <person name="Levis C."/>
            <person name="Mauceli E."/>
            <person name="Neuveglise C."/>
            <person name="Oeser B."/>
            <person name="Pearson M."/>
            <person name="Poulain J."/>
            <person name="Poussereau N."/>
            <person name="Quesneville H."/>
            <person name="Rascle C."/>
            <person name="Schumacher J."/>
            <person name="Segurens B."/>
            <person name="Sexton A."/>
            <person name="Silva E."/>
            <person name="Sirven C."/>
            <person name="Soanes D.M."/>
            <person name="Talbot N.J."/>
            <person name="Templeton M."/>
            <person name="Yandava C."/>
            <person name="Yarden O."/>
            <person name="Zeng Q."/>
            <person name="Rollins J.A."/>
            <person name="Lebrun M.H."/>
            <person name="Dickman M."/>
        </authorList>
    </citation>
    <scope>NUCLEOTIDE SEQUENCE [LARGE SCALE GENOMIC DNA]</scope>
    <source>
        <strain evidence="15 16">B05.10</strain>
    </source>
</reference>
<dbReference type="SMR" id="A0A384K208"/>
<gene>
    <name evidence="15" type="primary">Bcpg1</name>
    <name evidence="15" type="ORF">BCIN_14g00850</name>
</gene>
<evidence type="ECO:0000256" key="9">
    <source>
        <dbReference type="ARBA" id="ARBA00023295"/>
    </source>
</evidence>
<reference evidence="15 16" key="2">
    <citation type="journal article" date="2012" name="Eukaryot. Cell">
        <title>Genome update of Botrytis cinerea strains B05.10 and T4.</title>
        <authorList>
            <person name="Staats M."/>
            <person name="van Kan J.A."/>
        </authorList>
    </citation>
    <scope>NUCLEOTIDE SEQUENCE [LARGE SCALE GENOMIC DNA]</scope>
    <source>
        <strain evidence="15 16">B05.10</strain>
    </source>
</reference>
<organism evidence="15 16">
    <name type="scientific">Botryotinia fuckeliana (strain B05.10)</name>
    <name type="common">Noble rot fungus</name>
    <name type="synonym">Botrytis cinerea</name>
    <dbReference type="NCBI Taxonomy" id="332648"/>
    <lineage>
        <taxon>Eukaryota</taxon>
        <taxon>Fungi</taxon>
        <taxon>Dikarya</taxon>
        <taxon>Ascomycota</taxon>
        <taxon>Pezizomycotina</taxon>
        <taxon>Leotiomycetes</taxon>
        <taxon>Helotiales</taxon>
        <taxon>Sclerotiniaceae</taxon>
        <taxon>Botrytis</taxon>
    </lineage>
</organism>
<dbReference type="KEGG" id="bfu:BCIN_14g00850"/>
<evidence type="ECO:0000256" key="10">
    <source>
        <dbReference type="ARBA" id="ARBA00023316"/>
    </source>
</evidence>
<comment type="similarity">
    <text evidence="2 13">Belongs to the glycosyl hydrolase 28 family.</text>
</comment>
<dbReference type="OMA" id="GSTIKFM"/>
<dbReference type="GO" id="GO:0005576">
    <property type="term" value="C:extracellular region"/>
    <property type="evidence" value="ECO:0007669"/>
    <property type="project" value="UniProtKB-SubCell"/>
</dbReference>
<evidence type="ECO:0000256" key="7">
    <source>
        <dbReference type="ARBA" id="ARBA00022801"/>
    </source>
</evidence>
<evidence type="ECO:0000256" key="12">
    <source>
        <dbReference type="PROSITE-ProRule" id="PRU10052"/>
    </source>
</evidence>
<evidence type="ECO:0000256" key="3">
    <source>
        <dbReference type="ARBA" id="ARBA00012736"/>
    </source>
</evidence>
<keyword evidence="6" id="KW-0677">Repeat</keyword>
<keyword evidence="16" id="KW-1185">Reference proteome</keyword>
<evidence type="ECO:0000256" key="14">
    <source>
        <dbReference type="SAM" id="SignalP"/>
    </source>
</evidence>
<dbReference type="EMBL" id="CP009818">
    <property type="protein sequence ID" value="ATZ56870.1"/>
    <property type="molecule type" value="Genomic_DNA"/>
</dbReference>
<evidence type="ECO:0000256" key="6">
    <source>
        <dbReference type="ARBA" id="ARBA00022737"/>
    </source>
</evidence>
<evidence type="ECO:0000313" key="16">
    <source>
        <dbReference type="Proteomes" id="UP000001798"/>
    </source>
</evidence>
<dbReference type="GeneID" id="5430570"/>
<name>A0A384K208_BOTFB</name>
<dbReference type="AlphaFoldDB" id="A0A384K208"/>
<dbReference type="VEuPathDB" id="FungiDB:Bcin14g00850"/>
<dbReference type="GO" id="GO:0071555">
    <property type="term" value="P:cell wall organization"/>
    <property type="evidence" value="ECO:0007669"/>
    <property type="project" value="UniProtKB-KW"/>
</dbReference>
<dbReference type="EC" id="3.2.1.15" evidence="3"/>
<dbReference type="OrthoDB" id="1546079at2759"/>
<accession>A0A384K208</accession>
<comment type="catalytic activity">
    <reaction evidence="11">
        <text>(1,4-alpha-D-galacturonosyl)n+m + H2O = (1,4-alpha-D-galacturonosyl)n + (1,4-alpha-D-galacturonosyl)m.</text>
        <dbReference type="EC" id="3.2.1.15"/>
    </reaction>
</comment>
<dbReference type="Gene3D" id="2.160.20.10">
    <property type="entry name" value="Single-stranded right-handed beta-helix, Pectin lyase-like"/>
    <property type="match status" value="1"/>
</dbReference>
<evidence type="ECO:0000256" key="4">
    <source>
        <dbReference type="ARBA" id="ARBA00022525"/>
    </source>
</evidence>
<evidence type="ECO:0000256" key="11">
    <source>
        <dbReference type="ARBA" id="ARBA00034074"/>
    </source>
</evidence>
<dbReference type="PROSITE" id="PS00502">
    <property type="entry name" value="POLYGALACTURONASE"/>
    <property type="match status" value="1"/>
</dbReference>
<dbReference type="Pfam" id="PF00295">
    <property type="entry name" value="Glyco_hydro_28"/>
    <property type="match status" value="1"/>
</dbReference>
<protein>
    <recommendedName>
        <fullName evidence="3">endo-polygalacturonase</fullName>
        <ecNumber evidence="3">3.2.1.15</ecNumber>
    </recommendedName>
</protein>
<dbReference type="RefSeq" id="XP_001550077.1">
    <property type="nucleotide sequence ID" value="XM_001550027.2"/>
</dbReference>
<evidence type="ECO:0000256" key="8">
    <source>
        <dbReference type="ARBA" id="ARBA00023157"/>
    </source>
</evidence>
<evidence type="ECO:0000256" key="2">
    <source>
        <dbReference type="ARBA" id="ARBA00008834"/>
    </source>
</evidence>
<dbReference type="Proteomes" id="UP000001798">
    <property type="component" value="Chromosome 14"/>
</dbReference>
<dbReference type="InterPro" id="IPR012334">
    <property type="entry name" value="Pectin_lyas_fold"/>
</dbReference>
<keyword evidence="4" id="KW-0964">Secreted</keyword>
<evidence type="ECO:0000256" key="13">
    <source>
        <dbReference type="RuleBase" id="RU361169"/>
    </source>
</evidence>
<keyword evidence="8" id="KW-1015">Disulfide bond</keyword>
<reference evidence="15 16" key="3">
    <citation type="journal article" date="2017" name="Mol. Plant Pathol.">
        <title>A gapless genome sequence of the fungus Botrytis cinerea.</title>
        <authorList>
            <person name="Van Kan J.A."/>
            <person name="Stassen J.H."/>
            <person name="Mosbach A."/>
            <person name="Van Der Lee T.A."/>
            <person name="Faino L."/>
            <person name="Farmer A.D."/>
            <person name="Papasotiriou D.G."/>
            <person name="Zhou S."/>
            <person name="Seidl M.F."/>
            <person name="Cottam E."/>
            <person name="Edel D."/>
            <person name="Hahn M."/>
            <person name="Schwartz D.C."/>
            <person name="Dietrich R.A."/>
            <person name="Widdison S."/>
            <person name="Scalliet G."/>
        </authorList>
    </citation>
    <scope>NUCLEOTIDE SEQUENCE [LARGE SCALE GENOMIC DNA]</scope>
    <source>
        <strain evidence="15 16">B05.10</strain>
    </source>
</reference>
<evidence type="ECO:0000256" key="5">
    <source>
        <dbReference type="ARBA" id="ARBA00022729"/>
    </source>
</evidence>
<evidence type="ECO:0000256" key="1">
    <source>
        <dbReference type="ARBA" id="ARBA00004613"/>
    </source>
</evidence>
<dbReference type="PHI-base" id="PHI:123484"/>
<keyword evidence="5 14" id="KW-0732">Signal</keyword>
<comment type="subcellular location">
    <subcellularLocation>
        <location evidence="1">Secreted</location>
    </subcellularLocation>
</comment>
<dbReference type="InterPro" id="IPR000743">
    <property type="entry name" value="Glyco_hydro_28"/>
</dbReference>
<feature type="active site" evidence="12">
    <location>
        <position position="246"/>
    </location>
</feature>
<feature type="signal peptide" evidence="14">
    <location>
        <begin position="1"/>
        <end position="20"/>
    </location>
</feature>
<sequence>MVQLLSMASGLLALSAIVSAAPAPAPTAAPNPADALAAIEQRAAACTFSGSGGAAAASKSKTSCATIVLSALSVPSGTTLDLTGLKSGTHVVFEGTTTFGYEEWSGPLFSVSGTDITVTGASGSKLDGQGAKYWDGKGTNGGKTKPKFFYAHSLKGKSTISGINILNSPVQVFSINGASGLTLSNIHIDNSAGDAGKLGHNTDAFDVGSSSDITISGANVQNQDDCLAINSGTGITFTGGTCSGGHGLSIGSVGGRSDNTVSDIIIESSTVKNSANGVRIKTVSGATGSVSGVTYKDITLSGITSYGVVVQQDYKNGSPTGKPTSGVPITDVTFSNVKGTVSSSATNVYVLCAKCSGWSWDVSVSGGKTSSKCAGLPSGVKC</sequence>
<dbReference type="PANTHER" id="PTHR31884:SF1">
    <property type="entry name" value="POLYGALACTURONASE"/>
    <property type="match status" value="1"/>
</dbReference>
<dbReference type="PANTHER" id="PTHR31884">
    <property type="entry name" value="POLYGALACTURONASE"/>
    <property type="match status" value="1"/>
</dbReference>
<dbReference type="GO" id="GO:0045490">
    <property type="term" value="P:pectin catabolic process"/>
    <property type="evidence" value="ECO:0007669"/>
    <property type="project" value="UniProtKB-ARBA"/>
</dbReference>